<keyword evidence="1" id="KW-0472">Membrane</keyword>
<organism evidence="2 3">
    <name type="scientific">Mariniflexile gromovii</name>
    <dbReference type="NCBI Taxonomy" id="362523"/>
    <lineage>
        <taxon>Bacteria</taxon>
        <taxon>Pseudomonadati</taxon>
        <taxon>Bacteroidota</taxon>
        <taxon>Flavobacteriia</taxon>
        <taxon>Flavobacteriales</taxon>
        <taxon>Flavobacteriaceae</taxon>
        <taxon>Mariniflexile</taxon>
    </lineage>
</organism>
<dbReference type="EMBL" id="JAGJCB010000013">
    <property type="protein sequence ID" value="MBP0904736.1"/>
    <property type="molecule type" value="Genomic_DNA"/>
</dbReference>
<keyword evidence="3" id="KW-1185">Reference proteome</keyword>
<accession>A0ABS4BXJ5</accession>
<keyword evidence="1" id="KW-1133">Transmembrane helix</keyword>
<name>A0ABS4BXJ5_9FLAO</name>
<proteinExistence type="predicted"/>
<comment type="caution">
    <text evidence="2">The sequence shown here is derived from an EMBL/GenBank/DDBJ whole genome shotgun (WGS) entry which is preliminary data.</text>
</comment>
<evidence type="ECO:0000256" key="1">
    <source>
        <dbReference type="SAM" id="Phobius"/>
    </source>
</evidence>
<protein>
    <recommendedName>
        <fullName evidence="4">Transmembrane protein</fullName>
    </recommendedName>
</protein>
<dbReference type="Proteomes" id="UP000670776">
    <property type="component" value="Unassembled WGS sequence"/>
</dbReference>
<feature type="transmembrane region" description="Helical" evidence="1">
    <location>
        <begin position="6"/>
        <end position="27"/>
    </location>
</feature>
<sequence length="98" mass="11235">MYKNTIAVFFTIIFMALIVAPTVIVALDDSIDTSIFYSIAEEEENCKSKNLVSPFSLQNNDVLAGFKLKTHQFFSYRFKNYPKPHLNLISPPPEQFIL</sequence>
<reference evidence="2 3" key="1">
    <citation type="submission" date="2021-04" db="EMBL/GenBank/DDBJ databases">
        <title>Mariniflexile gromovii gen. nov., sp. nov., a gliding bacterium isolated from the sea urchin Strongylocentrotus intermedius.</title>
        <authorList>
            <person name="Ko S."/>
            <person name="Le V."/>
            <person name="Ahn C.-Y."/>
            <person name="Oh H.-M."/>
        </authorList>
    </citation>
    <scope>NUCLEOTIDE SEQUENCE [LARGE SCALE GENOMIC DNA]</scope>
    <source>
        <strain evidence="2 3">KCTC 12570</strain>
    </source>
</reference>
<evidence type="ECO:0000313" key="2">
    <source>
        <dbReference type="EMBL" id="MBP0904736.1"/>
    </source>
</evidence>
<evidence type="ECO:0000313" key="3">
    <source>
        <dbReference type="Proteomes" id="UP000670776"/>
    </source>
</evidence>
<keyword evidence="1" id="KW-0812">Transmembrane</keyword>
<evidence type="ECO:0008006" key="4">
    <source>
        <dbReference type="Google" id="ProtNLM"/>
    </source>
</evidence>
<gene>
    <name evidence="2" type="ORF">J8H85_12920</name>
</gene>